<dbReference type="EMBL" id="LR797518">
    <property type="protein sequence ID" value="CAB4222488.1"/>
    <property type="molecule type" value="Genomic_DNA"/>
</dbReference>
<evidence type="ECO:0000313" key="1">
    <source>
        <dbReference type="EMBL" id="CAB4170297.1"/>
    </source>
</evidence>
<evidence type="ECO:0000313" key="6">
    <source>
        <dbReference type="EMBL" id="CAB4222488.1"/>
    </source>
</evidence>
<dbReference type="PANTHER" id="PTHR39961">
    <property type="entry name" value="HYPOTHETICAL CYTOSOLIC PROTEIN"/>
    <property type="match status" value="1"/>
</dbReference>
<reference evidence="4" key="1">
    <citation type="submission" date="2020-05" db="EMBL/GenBank/DDBJ databases">
        <authorList>
            <person name="Chiriac C."/>
            <person name="Salcher M."/>
            <person name="Ghai R."/>
            <person name="Kavagutti S V."/>
        </authorList>
    </citation>
    <scope>NUCLEOTIDE SEQUENCE</scope>
</reference>
<dbReference type="Pfam" id="PF04308">
    <property type="entry name" value="RNaseH_like"/>
    <property type="match status" value="1"/>
</dbReference>
<evidence type="ECO:0000313" key="2">
    <source>
        <dbReference type="EMBL" id="CAB4176976.1"/>
    </source>
</evidence>
<name>A0A6J5R4G7_9CAUD</name>
<dbReference type="EMBL" id="LR797021">
    <property type="protein sequence ID" value="CAB4182132.1"/>
    <property type="molecule type" value="Genomic_DNA"/>
</dbReference>
<accession>A0A6J5R4G7</accession>
<evidence type="ECO:0000313" key="7">
    <source>
        <dbReference type="EMBL" id="CAB5227662.1"/>
    </source>
</evidence>
<dbReference type="EMBL" id="LR796945">
    <property type="protein sequence ID" value="CAB4176976.1"/>
    <property type="molecule type" value="Genomic_DNA"/>
</dbReference>
<dbReference type="EMBL" id="LR798378">
    <property type="protein sequence ID" value="CAB5227662.1"/>
    <property type="molecule type" value="Genomic_DNA"/>
</dbReference>
<dbReference type="InterPro" id="IPR007405">
    <property type="entry name" value="Phage_KVP40_Orf299"/>
</dbReference>
<dbReference type="PANTHER" id="PTHR39961:SF1">
    <property type="entry name" value="DUF458 DOMAIN-CONTAINING PROTEIN"/>
    <property type="match status" value="1"/>
</dbReference>
<sequence>MNKKFDIDEVRQYITNSSESTSVYIGADSERYRGRDGHWYADYTTAIVIHIDGSRGCKVFGDVVTERDYDKRHDRPAYRLMNEVYKASAMYLELFEAIGDRHVEVHLDINPDELHGSSCVIQQATGYIRGMCGFSPKVKPEAFAASYAADRLKEILTP</sequence>
<dbReference type="EMBL" id="LR796860">
    <property type="protein sequence ID" value="CAB4170297.1"/>
    <property type="molecule type" value="Genomic_DNA"/>
</dbReference>
<evidence type="ECO:0000313" key="3">
    <source>
        <dbReference type="EMBL" id="CAB4182132.1"/>
    </source>
</evidence>
<protein>
    <submittedName>
        <fullName evidence="4">Bacteriophage KVP40, Orf299</fullName>
    </submittedName>
</protein>
<dbReference type="EMBL" id="LR797157">
    <property type="protein sequence ID" value="CAB4190772.1"/>
    <property type="molecule type" value="Genomic_DNA"/>
</dbReference>
<evidence type="ECO:0000313" key="5">
    <source>
        <dbReference type="EMBL" id="CAB4211126.1"/>
    </source>
</evidence>
<evidence type="ECO:0000313" key="4">
    <source>
        <dbReference type="EMBL" id="CAB4190772.1"/>
    </source>
</evidence>
<organism evidence="4">
    <name type="scientific">uncultured Caudovirales phage</name>
    <dbReference type="NCBI Taxonomy" id="2100421"/>
    <lineage>
        <taxon>Viruses</taxon>
        <taxon>Duplodnaviria</taxon>
        <taxon>Heunggongvirae</taxon>
        <taxon>Uroviricota</taxon>
        <taxon>Caudoviricetes</taxon>
        <taxon>Peduoviridae</taxon>
        <taxon>Maltschvirus</taxon>
        <taxon>Maltschvirus maltsch</taxon>
    </lineage>
</organism>
<dbReference type="EMBL" id="LR797369">
    <property type="protein sequence ID" value="CAB4211126.1"/>
    <property type="molecule type" value="Genomic_DNA"/>
</dbReference>
<gene>
    <name evidence="3" type="ORF">UFOVP1065_148</name>
    <name evidence="4" type="ORF">UFOVP1198_117</name>
    <name evidence="5" type="ORF">UFOVP1418_109</name>
    <name evidence="7" type="ORF">UFOVP1524_41</name>
    <name evidence="6" type="ORF">UFOVP1651_41</name>
    <name evidence="1" type="ORF">UFOVP908_19</name>
    <name evidence="2" type="ORF">UFOVP990_117</name>
</gene>
<proteinExistence type="predicted"/>